<dbReference type="STRING" id="2018661.A0A2A2J3Y9"/>
<feature type="signal peptide" evidence="4">
    <location>
        <begin position="1"/>
        <end position="27"/>
    </location>
</feature>
<feature type="compositionally biased region" description="Polar residues" evidence="3">
    <location>
        <begin position="1079"/>
        <end position="1088"/>
    </location>
</feature>
<evidence type="ECO:0000256" key="1">
    <source>
        <dbReference type="ARBA" id="ARBA00022490"/>
    </source>
</evidence>
<dbReference type="InterPro" id="IPR050308">
    <property type="entry name" value="MukB/SMC"/>
</dbReference>
<name>A0A2A2J3Y9_9BILA</name>
<accession>A0A2A2J3Y9</accession>
<protein>
    <submittedName>
        <fullName evidence="5">Uncharacterized protein</fullName>
    </submittedName>
</protein>
<dbReference type="OrthoDB" id="5857916at2759"/>
<feature type="compositionally biased region" description="Acidic residues" evidence="3">
    <location>
        <begin position="897"/>
        <end position="907"/>
    </location>
</feature>
<dbReference type="EMBL" id="LIAE01010707">
    <property type="protein sequence ID" value="PAV56345.1"/>
    <property type="molecule type" value="Genomic_DNA"/>
</dbReference>
<feature type="compositionally biased region" description="Basic and acidic residues" evidence="3">
    <location>
        <begin position="193"/>
        <end position="221"/>
    </location>
</feature>
<feature type="compositionally biased region" description="Low complexity" evidence="3">
    <location>
        <begin position="1270"/>
        <end position="1283"/>
    </location>
</feature>
<dbReference type="PANTHER" id="PTHR42963:SF1">
    <property type="entry name" value="DUF4476 DOMAIN-CONTAINING PROTEIN"/>
    <property type="match status" value="1"/>
</dbReference>
<feature type="compositionally biased region" description="Pro residues" evidence="3">
    <location>
        <begin position="166"/>
        <end position="178"/>
    </location>
</feature>
<feature type="compositionally biased region" description="Low complexity" evidence="3">
    <location>
        <begin position="496"/>
        <end position="517"/>
    </location>
</feature>
<feature type="compositionally biased region" description="Polar residues" evidence="3">
    <location>
        <begin position="433"/>
        <end position="459"/>
    </location>
</feature>
<feature type="region of interest" description="Disordered" evidence="3">
    <location>
        <begin position="264"/>
        <end position="547"/>
    </location>
</feature>
<feature type="compositionally biased region" description="Basic residues" evidence="3">
    <location>
        <begin position="181"/>
        <end position="192"/>
    </location>
</feature>
<organism evidence="5 6">
    <name type="scientific">Diploscapter pachys</name>
    <dbReference type="NCBI Taxonomy" id="2018661"/>
    <lineage>
        <taxon>Eukaryota</taxon>
        <taxon>Metazoa</taxon>
        <taxon>Ecdysozoa</taxon>
        <taxon>Nematoda</taxon>
        <taxon>Chromadorea</taxon>
        <taxon>Rhabditida</taxon>
        <taxon>Rhabditina</taxon>
        <taxon>Rhabditomorpha</taxon>
        <taxon>Rhabditoidea</taxon>
        <taxon>Rhabditidae</taxon>
        <taxon>Diploscapter</taxon>
    </lineage>
</organism>
<feature type="compositionally biased region" description="Low complexity" evidence="3">
    <location>
        <begin position="236"/>
        <end position="250"/>
    </location>
</feature>
<feature type="region of interest" description="Disordered" evidence="3">
    <location>
        <begin position="166"/>
        <end position="250"/>
    </location>
</feature>
<feature type="compositionally biased region" description="Low complexity" evidence="3">
    <location>
        <begin position="472"/>
        <end position="486"/>
    </location>
</feature>
<keyword evidence="2" id="KW-0238">DNA-binding</keyword>
<feature type="compositionally biased region" description="Polar residues" evidence="3">
    <location>
        <begin position="343"/>
        <end position="360"/>
    </location>
</feature>
<feature type="chain" id="PRO_5012381056" evidence="4">
    <location>
        <begin position="28"/>
        <end position="1295"/>
    </location>
</feature>
<feature type="region of interest" description="Disordered" evidence="3">
    <location>
        <begin position="1079"/>
        <end position="1215"/>
    </location>
</feature>
<evidence type="ECO:0000256" key="3">
    <source>
        <dbReference type="SAM" id="MobiDB-lite"/>
    </source>
</evidence>
<evidence type="ECO:0000256" key="2">
    <source>
        <dbReference type="ARBA" id="ARBA00023125"/>
    </source>
</evidence>
<feature type="compositionally biased region" description="Basic and acidic residues" evidence="3">
    <location>
        <begin position="908"/>
        <end position="919"/>
    </location>
</feature>
<feature type="compositionally biased region" description="Basic and acidic residues" evidence="3">
    <location>
        <begin position="1157"/>
        <end position="1182"/>
    </location>
</feature>
<evidence type="ECO:0000313" key="5">
    <source>
        <dbReference type="EMBL" id="PAV56345.1"/>
    </source>
</evidence>
<evidence type="ECO:0000313" key="6">
    <source>
        <dbReference type="Proteomes" id="UP000218231"/>
    </source>
</evidence>
<dbReference type="Gene3D" id="1.10.287.1490">
    <property type="match status" value="1"/>
</dbReference>
<sequence length="1295" mass="143440">MNSLNYLSMKLVVVSLLLLLVAEVDVARQPVAQRKSKVCGNENCDEALFKSRVKRVMGVGGHEQFLKLTDGVNIDVVAIKFSDRIDIMEGILPDGTRGMFYKSAIDAGPYVEFLRDAISTKKEMKIVSQDRADIGAARLIGSLRAESDLIRDYNVVAKNYALEEGLPPPEEIPVPQPPSHAHTHSHSHSHSHSHGDHHGHSHEEHGHSHEDHHGHSHENHAHSHSPPSSTPPPSQPASQESVPPVTTPSPVLQSAEELNKIVEESQAQAQAGQQDQQPSATTPPTPGSEQKQDQQQPVLGTIEKRKIEDDDPELAAFMARDAQLVKEMQISASAGASKEEGSQETTPPSSAEQIPLSTTAAPPVESITSTTTPSPAAEQAVTQPPSPQPTAIPTPNLNFDPILQSVMANAQKIEPPAEPQEGTTPSPVPVTELPTQEITQEPLVLTSTPPSVHQQQQNEKTPEDRMERQQEETTTQPPVEEPVTTQAPSLPPAEPIPQVVPETTTTTTSAPQPVTTIPEAQEQQWTPPPPIETTTPPSVYEQQPSTDSLPISATVEQGYCDDQKEDCSRLQGNQQRAPADQEERAVRVDRAVQTDPIKDRASDWRMDDLDPSRHIHPLADNSPGAIGKVVAMVNSFIRSILPLQGVSDAYVGLILLLTFAVGALLFHLFCRLLFDDGDNSVQFDRRVAHDLATENKTLKETLKVKEDEIRRMSANLGRGQVDSNEVNALRKEVDRLQLELHHSKQSENKYKEELEGVQKEKTNLESGKEQTKEALTAAEERAREEKRNRESGERELTQIRAELEATRKALDRFENDLGDERRRREELAAELKEAKETNVDLENEIAEYKSSVRELEQEKNNLLLEIQQLTSMLAEIDKSKKEDSNGESGGSGGWSDFGDDIAPEDEEDKPKVKEKEKEATPPSALDVRELAKLRAQTKQLEQQLEEMKRDKEKEEDDKKRLDKKIEALTSELKRKEKEAEDLSKERKSADEHAKGLFNMLSENSAKHRETEVLCDKLRDEISKKESELREIVEEKRKKEEKVRELEVELKRWKNDFAKLETKHFSQTLELKHELNALRSAQTMAQTMPSFDPMNMSGGSSGAEKDRERALSRGAQPSESLWDEPTPSVASISRRTMSPDDLLGHNPPPPMKKGARSRRSDKSHRDASPSDRDKKKEKKDGSSRRRSRSHGRQPQQFLGAMGPMPPYIPGGPGYSPYAHPMQYGYGGELNRHHSLSGHVYYSSGGSNGGISPPPEMSLISGVPPPGLPKPTSGRRSTGAGSRGAILSDFGNEARSS</sequence>
<dbReference type="PANTHER" id="PTHR42963">
    <property type="entry name" value="CHROMOSOME PARTITION PROTEIN MUKB"/>
    <property type="match status" value="1"/>
</dbReference>
<keyword evidence="1" id="KW-0963">Cytoplasm</keyword>
<keyword evidence="4" id="KW-0732">Signal</keyword>
<feature type="compositionally biased region" description="Low complexity" evidence="3">
    <location>
        <begin position="368"/>
        <end position="377"/>
    </location>
</feature>
<reference evidence="5 6" key="1">
    <citation type="journal article" date="2017" name="Curr. Biol.">
        <title>Genome architecture and evolution of a unichromosomal asexual nematode.</title>
        <authorList>
            <person name="Fradin H."/>
            <person name="Zegar C."/>
            <person name="Gutwein M."/>
            <person name="Lucas J."/>
            <person name="Kovtun M."/>
            <person name="Corcoran D."/>
            <person name="Baugh L.R."/>
            <person name="Kiontke K."/>
            <person name="Gunsalus K."/>
            <person name="Fitch D.H."/>
            <person name="Piano F."/>
        </authorList>
    </citation>
    <scope>NUCLEOTIDE SEQUENCE [LARGE SCALE GENOMIC DNA]</scope>
    <source>
        <strain evidence="5">PF1309</strain>
    </source>
</reference>
<gene>
    <name evidence="5" type="ORF">WR25_21329</name>
</gene>
<proteinExistence type="predicted"/>
<feature type="compositionally biased region" description="Low complexity" evidence="3">
    <location>
        <begin position="266"/>
        <end position="277"/>
    </location>
</feature>
<comment type="caution">
    <text evidence="5">The sequence shown here is derived from an EMBL/GenBank/DDBJ whole genome shotgun (WGS) entry which is preliminary data.</text>
</comment>
<feature type="region of interest" description="Disordered" evidence="3">
    <location>
        <begin position="740"/>
        <end position="794"/>
    </location>
</feature>
<dbReference type="Proteomes" id="UP000218231">
    <property type="component" value="Unassembled WGS sequence"/>
</dbReference>
<keyword evidence="6" id="KW-1185">Reference proteome</keyword>
<feature type="compositionally biased region" description="Polar residues" evidence="3">
    <location>
        <begin position="287"/>
        <end position="298"/>
    </location>
</feature>
<dbReference type="GO" id="GO:0005737">
    <property type="term" value="C:cytoplasm"/>
    <property type="evidence" value="ECO:0007669"/>
    <property type="project" value="TreeGrafter"/>
</dbReference>
<feature type="compositionally biased region" description="Basic and acidic residues" evidence="3">
    <location>
        <begin position="460"/>
        <end position="471"/>
    </location>
</feature>
<feature type="region of interest" description="Disordered" evidence="3">
    <location>
        <begin position="877"/>
        <end position="1002"/>
    </location>
</feature>
<dbReference type="GO" id="GO:0003677">
    <property type="term" value="F:DNA binding"/>
    <property type="evidence" value="ECO:0007669"/>
    <property type="project" value="UniProtKB-KW"/>
</dbReference>
<feature type="compositionally biased region" description="Basic and acidic residues" evidence="3">
    <location>
        <begin position="945"/>
        <end position="994"/>
    </location>
</feature>
<feature type="region of interest" description="Disordered" evidence="3">
    <location>
        <begin position="1229"/>
        <end position="1295"/>
    </location>
</feature>
<evidence type="ECO:0000256" key="4">
    <source>
        <dbReference type="SAM" id="SignalP"/>
    </source>
</evidence>